<evidence type="ECO:0000313" key="1">
    <source>
        <dbReference type="EMBL" id="ADZ80031.1"/>
    </source>
</evidence>
<reference evidence="1" key="1">
    <citation type="submission" date="2011-03" db="EMBL/GenBank/DDBJ databases">
        <title>Complete sequence of Sphingobacterium sp. 21.</title>
        <authorList>
            <consortium name="US DOE Joint Genome Institute"/>
            <person name="Lucas S."/>
            <person name="Copeland A."/>
            <person name="Lapidus A."/>
            <person name="Cheng J.-F."/>
            <person name="Goodwin L."/>
            <person name="Pitluck S."/>
            <person name="Davenport K."/>
            <person name="Detter J.C."/>
            <person name="Han C."/>
            <person name="Tapia R."/>
            <person name="Land M."/>
            <person name="Hauser L."/>
            <person name="Kyrpides N."/>
            <person name="Ivanova N."/>
            <person name="Ovchinnikova G."/>
            <person name="Pagani I."/>
            <person name="Siebers A.K."/>
            <person name="Allgaier M."/>
            <person name="Thelen M.P."/>
            <person name="Hugenholtz P."/>
            <person name="Woyke T."/>
        </authorList>
    </citation>
    <scope>NUCLEOTIDE SEQUENCE</scope>
    <source>
        <strain evidence="1">21</strain>
    </source>
</reference>
<dbReference type="HOGENOM" id="CLU_1474277_0_0_10"/>
<accession>F4C441</accession>
<organism evidence="1">
    <name type="scientific">Sphingobacterium sp. (strain 21)</name>
    <dbReference type="NCBI Taxonomy" id="743722"/>
    <lineage>
        <taxon>Bacteria</taxon>
        <taxon>Pseudomonadati</taxon>
        <taxon>Bacteroidota</taxon>
        <taxon>Sphingobacteriia</taxon>
        <taxon>Sphingobacteriales</taxon>
        <taxon>Sphingobacteriaceae</taxon>
        <taxon>Sphingobacterium</taxon>
    </lineage>
</organism>
<dbReference type="STRING" id="743722.Sph21_3493"/>
<dbReference type="AlphaFoldDB" id="F4C441"/>
<dbReference type="EMBL" id="CP002584">
    <property type="protein sequence ID" value="ADZ80031.1"/>
    <property type="molecule type" value="Genomic_DNA"/>
</dbReference>
<dbReference type="eggNOG" id="ENOG5033422">
    <property type="taxonomic scope" value="Bacteria"/>
</dbReference>
<dbReference type="KEGG" id="shg:Sph21_3493"/>
<proteinExistence type="predicted"/>
<gene>
    <name evidence="1" type="ordered locus">Sph21_3493</name>
</gene>
<dbReference type="OrthoDB" id="883020at2"/>
<name>F4C441_SPHS2</name>
<sequence>MTLGFSQQINGKPNYFAEKIWLSILEGNFPDEIKFQYDLFYKEYANKFGKHWDAIDFYLIKGKAHTIRHDPQDRWKAGKIIHPVINNRTTNRFQFAPAILCISTQKIKIVWGLEGQRFAKVYIDDHYIGIYNEKSGTFFEMYDKIGSLSALAQNDGFDSVKDFFAYFNQDFEGKIIHWNDLKY</sequence>
<protein>
    <submittedName>
        <fullName evidence="1">Uncharacterized protein</fullName>
    </submittedName>
</protein>
<dbReference type="PATRIC" id="fig|743722.3.peg.3731"/>